<organism evidence="7 8">
    <name type="scientific">Ficus carica</name>
    <name type="common">Common fig</name>
    <dbReference type="NCBI Taxonomy" id="3494"/>
    <lineage>
        <taxon>Eukaryota</taxon>
        <taxon>Viridiplantae</taxon>
        <taxon>Streptophyta</taxon>
        <taxon>Embryophyta</taxon>
        <taxon>Tracheophyta</taxon>
        <taxon>Spermatophyta</taxon>
        <taxon>Magnoliopsida</taxon>
        <taxon>eudicotyledons</taxon>
        <taxon>Gunneridae</taxon>
        <taxon>Pentapetalae</taxon>
        <taxon>rosids</taxon>
        <taxon>fabids</taxon>
        <taxon>Rosales</taxon>
        <taxon>Moraceae</taxon>
        <taxon>Ficeae</taxon>
        <taxon>Ficus</taxon>
    </lineage>
</organism>
<feature type="compositionally biased region" description="Basic and acidic residues" evidence="5">
    <location>
        <begin position="730"/>
        <end position="740"/>
    </location>
</feature>
<feature type="compositionally biased region" description="Polar residues" evidence="5">
    <location>
        <begin position="654"/>
        <end position="717"/>
    </location>
</feature>
<keyword evidence="8" id="KW-1185">Reference proteome</keyword>
<keyword evidence="1" id="KW-0479">Metal-binding</keyword>
<feature type="domain" description="RanBP2-type" evidence="6">
    <location>
        <begin position="312"/>
        <end position="341"/>
    </location>
</feature>
<dbReference type="PROSITE" id="PS01358">
    <property type="entry name" value="ZF_RANBP2_1"/>
    <property type="match status" value="2"/>
</dbReference>
<dbReference type="PANTHER" id="PTHR23111">
    <property type="entry name" value="ZINC FINGER PROTEIN"/>
    <property type="match status" value="1"/>
</dbReference>
<keyword evidence="3" id="KW-0862">Zinc</keyword>
<dbReference type="AlphaFoldDB" id="A0AA88A2I0"/>
<feature type="region of interest" description="Disordered" evidence="5">
    <location>
        <begin position="790"/>
        <end position="819"/>
    </location>
</feature>
<keyword evidence="2 4" id="KW-0863">Zinc-finger</keyword>
<gene>
    <name evidence="7" type="ORF">TIFTF001_016101</name>
</gene>
<feature type="region of interest" description="Disordered" evidence="5">
    <location>
        <begin position="621"/>
        <end position="740"/>
    </location>
</feature>
<evidence type="ECO:0000256" key="2">
    <source>
        <dbReference type="ARBA" id="ARBA00022771"/>
    </source>
</evidence>
<evidence type="ECO:0000313" key="7">
    <source>
        <dbReference type="EMBL" id="GMN46923.1"/>
    </source>
</evidence>
<protein>
    <recommendedName>
        <fullName evidence="6">RanBP2-type domain-containing protein</fullName>
    </recommendedName>
</protein>
<feature type="compositionally biased region" description="Polar residues" evidence="5">
    <location>
        <begin position="435"/>
        <end position="460"/>
    </location>
</feature>
<evidence type="ECO:0000256" key="3">
    <source>
        <dbReference type="ARBA" id="ARBA00022833"/>
    </source>
</evidence>
<feature type="domain" description="RanBP2-type" evidence="6">
    <location>
        <begin position="279"/>
        <end position="308"/>
    </location>
</feature>
<name>A0AA88A2I0_FICCA</name>
<accession>A0AA88A2I0</accession>
<dbReference type="InterPro" id="IPR036443">
    <property type="entry name" value="Znf_RanBP2_sf"/>
</dbReference>
<dbReference type="EMBL" id="BTGU01000024">
    <property type="protein sequence ID" value="GMN46923.1"/>
    <property type="molecule type" value="Genomic_DNA"/>
</dbReference>
<comment type="caution">
    <text evidence="7">The sequence shown here is derived from an EMBL/GenBank/DDBJ whole genome shotgun (WGS) entry which is preliminary data.</text>
</comment>
<reference evidence="7" key="1">
    <citation type="submission" date="2023-07" db="EMBL/GenBank/DDBJ databases">
        <title>draft genome sequence of fig (Ficus carica).</title>
        <authorList>
            <person name="Takahashi T."/>
            <person name="Nishimura K."/>
        </authorList>
    </citation>
    <scope>NUCLEOTIDE SEQUENCE</scope>
</reference>
<dbReference type="Proteomes" id="UP001187192">
    <property type="component" value="Unassembled WGS sequence"/>
</dbReference>
<dbReference type="SUPFAM" id="SSF90209">
    <property type="entry name" value="Ran binding protein zinc finger-like"/>
    <property type="match status" value="1"/>
</dbReference>
<dbReference type="PROSITE" id="PS50199">
    <property type="entry name" value="ZF_RANBP2_2"/>
    <property type="match status" value="2"/>
</dbReference>
<dbReference type="Pfam" id="PF00641">
    <property type="entry name" value="Zn_ribbon_RanBP"/>
    <property type="match status" value="2"/>
</dbReference>
<dbReference type="GO" id="GO:0005737">
    <property type="term" value="C:cytoplasm"/>
    <property type="evidence" value="ECO:0007669"/>
    <property type="project" value="TreeGrafter"/>
</dbReference>
<evidence type="ECO:0000313" key="8">
    <source>
        <dbReference type="Proteomes" id="UP001187192"/>
    </source>
</evidence>
<dbReference type="SMART" id="SM00547">
    <property type="entry name" value="ZnF_RBZ"/>
    <property type="match status" value="2"/>
</dbReference>
<dbReference type="Gene3D" id="4.10.1060.10">
    <property type="entry name" value="Zinc finger, RanBP2-type"/>
    <property type="match status" value="2"/>
</dbReference>
<dbReference type="InterPro" id="IPR001876">
    <property type="entry name" value="Znf_RanBP2"/>
</dbReference>
<feature type="compositionally biased region" description="Basic and acidic residues" evidence="5">
    <location>
        <begin position="637"/>
        <end position="646"/>
    </location>
</feature>
<evidence type="ECO:0000256" key="1">
    <source>
        <dbReference type="ARBA" id="ARBA00022723"/>
    </source>
</evidence>
<dbReference type="GO" id="GO:0003729">
    <property type="term" value="F:mRNA binding"/>
    <property type="evidence" value="ECO:0007669"/>
    <property type="project" value="TreeGrafter"/>
</dbReference>
<evidence type="ECO:0000259" key="6">
    <source>
        <dbReference type="PROSITE" id="PS50199"/>
    </source>
</evidence>
<proteinExistence type="predicted"/>
<feature type="region of interest" description="Disordered" evidence="5">
    <location>
        <begin position="435"/>
        <end position="500"/>
    </location>
</feature>
<dbReference type="GO" id="GO:0008270">
    <property type="term" value="F:zinc ion binding"/>
    <property type="evidence" value="ECO:0007669"/>
    <property type="project" value="UniProtKB-KW"/>
</dbReference>
<evidence type="ECO:0000256" key="5">
    <source>
        <dbReference type="SAM" id="MobiDB-lite"/>
    </source>
</evidence>
<sequence length="819" mass="90893">MGGATNRFFSLLTTTTTSTSSSSAAAAVAFPLLLHHHLHRCSSLLLLRRRLRPPPLPPSRLFLFSPSPISPCRFHSHALPDHPHSPSLSPPSAAVCPEWSDLLHALSTAGYFDRATGLRDGDEFACSPQFTDEFRRSASACLEFARERAGLVRLLSRRDVEAVIGNGTPFLFREAEDCAAKLRTSLFNGESNGLDIVKVSTVDLMKFILSYTSNLIFPSESNSLYNIKLVESSVRNLLREFAKLCCVVPDSNSFGSAQNQLIDRNKEPVRPLGQNIEMKRGDWICPRCSFMNFARNLKCLECEEARPKRQLTGGEWECPQCDFFNYGRNMVCLRCDCKRPGDVSVSTPNTRLGGAYENGSNSKTADIDSRLAANEEKAQRWFSKMSQLDSTSDMSSAIADDDFPEIMPLRKGVNRFVVSTRKTPLERRLANSQYQANLGNDGTSKDNQQFGQPGGRNSNYVPFVPLPPDMFAKKPENSEAENGGKALAGSHESGAPNEWVDNAAGTHKFEKTVQKQFNQAESNKEKEQDEKSERWFNKVAELHNVTDLASAISDEDFPDIMPMRKGENRFVVSKKKDRSLTSPAYKRQMAMEQAGDTKFVPFVPFPPDYFAKKDKPLADGNELAKIDAAEATSSPEMAEKVPERLDNAGPPSGCNLSENKTSATYAQSASGKFTQNFSKSYSSSDDNLGSGISSKGTPNRTPDLSGSSLQQSENQNIREGWTGKSLEGSAVKEPDPLDMSEEAKAERWFRRVAQIKDISELSQIPDEDFPSIMPMRKGVNRFVVSKRKTPLERRLTSPQYRRNLPIVSSDPVKKDDDSS</sequence>
<dbReference type="PANTHER" id="PTHR23111:SF30">
    <property type="entry name" value="ZINC FINGER PROTEIN VAR3, CHLOROPLASTIC"/>
    <property type="match status" value="1"/>
</dbReference>
<evidence type="ECO:0000256" key="4">
    <source>
        <dbReference type="PROSITE-ProRule" id="PRU00322"/>
    </source>
</evidence>